<protein>
    <submittedName>
        <fullName evidence="2">Uncharacterized protein</fullName>
    </submittedName>
</protein>
<dbReference type="AlphaFoldDB" id="A0A2C9LTG1"/>
<evidence type="ECO:0000256" key="1">
    <source>
        <dbReference type="SAM" id="MobiDB-lite"/>
    </source>
</evidence>
<dbReference type="EnsemblMetazoa" id="BGLB034815-RA">
    <property type="protein sequence ID" value="BGLB034815-PA"/>
    <property type="gene ID" value="BGLB034815"/>
</dbReference>
<evidence type="ECO:0000313" key="2">
    <source>
        <dbReference type="EnsemblMetazoa" id="BGLB034815-PA"/>
    </source>
</evidence>
<dbReference type="VEuPathDB" id="VectorBase:BGLB034815"/>
<dbReference type="Proteomes" id="UP000076420">
    <property type="component" value="Unassembled WGS sequence"/>
</dbReference>
<feature type="compositionally biased region" description="Basic and acidic residues" evidence="1">
    <location>
        <begin position="90"/>
        <end position="99"/>
    </location>
</feature>
<feature type="region of interest" description="Disordered" evidence="1">
    <location>
        <begin position="58"/>
        <end position="149"/>
    </location>
</feature>
<proteinExistence type="predicted"/>
<name>A0A2C9LTG1_BIOGL</name>
<gene>
    <name evidence="2" type="primary">106067374</name>
</gene>
<accession>A0A2C9LTG1</accession>
<sequence length="170" mass="20001">MTGGGFRFWKHDRPRDPKFWKNPSTWRVPSTEEELQSIIDKYGDLAAFERARQRAENDIMEGQTRDQGSRHQRLTNLGTYPPYITIVSTDDLKTRKGEAEEREDDSTVDSGVGEEPKRYRRRTRDEEMARRRKQGFVDHEEEEENARREPTNISGMLITCLFVCYVARDL</sequence>
<feature type="compositionally biased region" description="Basic and acidic residues" evidence="1">
    <location>
        <begin position="58"/>
        <end position="69"/>
    </location>
</feature>
<dbReference type="KEGG" id="bgt:106067374"/>
<organism evidence="2 3">
    <name type="scientific">Biomphalaria glabrata</name>
    <name type="common">Bloodfluke planorb</name>
    <name type="synonym">Freshwater snail</name>
    <dbReference type="NCBI Taxonomy" id="6526"/>
    <lineage>
        <taxon>Eukaryota</taxon>
        <taxon>Metazoa</taxon>
        <taxon>Spiralia</taxon>
        <taxon>Lophotrochozoa</taxon>
        <taxon>Mollusca</taxon>
        <taxon>Gastropoda</taxon>
        <taxon>Heterobranchia</taxon>
        <taxon>Euthyneura</taxon>
        <taxon>Panpulmonata</taxon>
        <taxon>Hygrophila</taxon>
        <taxon>Lymnaeoidea</taxon>
        <taxon>Planorbidae</taxon>
        <taxon>Biomphalaria</taxon>
    </lineage>
</organism>
<evidence type="ECO:0000313" key="3">
    <source>
        <dbReference type="Proteomes" id="UP000076420"/>
    </source>
</evidence>
<reference evidence="2" key="1">
    <citation type="submission" date="2020-05" db="UniProtKB">
        <authorList>
            <consortium name="EnsemblMetazoa"/>
        </authorList>
    </citation>
    <scope>IDENTIFICATION</scope>
    <source>
        <strain evidence="2">BB02</strain>
    </source>
</reference>
<dbReference type="VEuPathDB" id="VectorBase:BGLAX_048297"/>